<evidence type="ECO:0000313" key="1">
    <source>
        <dbReference type="EMBL" id="CAJ2667508.1"/>
    </source>
</evidence>
<sequence length="388" mass="43737">MNFPNSILILTYFLFFFNLHQKHIVALATIETCLDTFCQTNQPLIRFPFHIEGKQAKTCGYQGFKVSCNENEKTQTLLNLPYMKKLKIQKINYAKQELLVNDPNNCLPKQLLSLNLSSSPFDAVYYQQFTFFNCSFNLEYLTSKYKPIACLSDFPKYVVFATPSLSVFVHLSSICDLVDTVNVPVKSPFFDQVLSSELDDDLRLSWNSPACGRCESHGGRCGFQVNSTFEIDCYNVPPRQGISRGASYAIAICVGVPSLLCFISLLSWICSKFRFGTHGWAWAHGTVADFEALLDPQQYTNISGLDKSTIESYRKIVIGDIIHLPKSNGKTCPICLSDYMPKETVKTMPECEHCFHAQCIDEWLLLNASCPICRTSPTCVPSQNLAQS</sequence>
<reference evidence="1" key="1">
    <citation type="submission" date="2023-10" db="EMBL/GenBank/DDBJ databases">
        <authorList>
            <person name="Rodriguez Cubillos JULIANA M."/>
            <person name="De Vega J."/>
        </authorList>
    </citation>
    <scope>NUCLEOTIDE SEQUENCE</scope>
</reference>
<comment type="caution">
    <text evidence="1">The sequence shown here is derived from an EMBL/GenBank/DDBJ whole genome shotgun (WGS) entry which is preliminary data.</text>
</comment>
<proteinExistence type="predicted"/>
<name>A0ACB0LFS2_TRIPR</name>
<accession>A0ACB0LFS2</accession>
<dbReference type="Proteomes" id="UP001177021">
    <property type="component" value="Unassembled WGS sequence"/>
</dbReference>
<organism evidence="1 2">
    <name type="scientific">Trifolium pratense</name>
    <name type="common">Red clover</name>
    <dbReference type="NCBI Taxonomy" id="57577"/>
    <lineage>
        <taxon>Eukaryota</taxon>
        <taxon>Viridiplantae</taxon>
        <taxon>Streptophyta</taxon>
        <taxon>Embryophyta</taxon>
        <taxon>Tracheophyta</taxon>
        <taxon>Spermatophyta</taxon>
        <taxon>Magnoliopsida</taxon>
        <taxon>eudicotyledons</taxon>
        <taxon>Gunneridae</taxon>
        <taxon>Pentapetalae</taxon>
        <taxon>rosids</taxon>
        <taxon>fabids</taxon>
        <taxon>Fabales</taxon>
        <taxon>Fabaceae</taxon>
        <taxon>Papilionoideae</taxon>
        <taxon>50 kb inversion clade</taxon>
        <taxon>NPAAA clade</taxon>
        <taxon>Hologalegina</taxon>
        <taxon>IRL clade</taxon>
        <taxon>Trifolieae</taxon>
        <taxon>Trifolium</taxon>
    </lineage>
</organism>
<gene>
    <name evidence="1" type="ORF">MILVUS5_LOCUS32101</name>
</gene>
<keyword evidence="2" id="KW-1185">Reference proteome</keyword>
<dbReference type="EMBL" id="CASHSV030000513">
    <property type="protein sequence ID" value="CAJ2667508.1"/>
    <property type="molecule type" value="Genomic_DNA"/>
</dbReference>
<evidence type="ECO:0000313" key="2">
    <source>
        <dbReference type="Proteomes" id="UP001177021"/>
    </source>
</evidence>
<protein>
    <submittedName>
        <fullName evidence="1">Uncharacterized protein</fullName>
    </submittedName>
</protein>